<accession>A0A2K1E506</accession>
<evidence type="ECO:0008006" key="3">
    <source>
        <dbReference type="Google" id="ProtNLM"/>
    </source>
</evidence>
<name>A0A2K1E506_9FLAO</name>
<dbReference type="EMBL" id="POWF01000001">
    <property type="protein sequence ID" value="PNQ75343.1"/>
    <property type="molecule type" value="Genomic_DNA"/>
</dbReference>
<protein>
    <recommendedName>
        <fullName evidence="3">Glycine dehydrogenase</fullName>
    </recommendedName>
</protein>
<keyword evidence="2" id="KW-1185">Reference proteome</keyword>
<reference evidence="1 2" key="1">
    <citation type="submission" date="2018-01" db="EMBL/GenBank/DDBJ databases">
        <title>The draft genome of Hanstruepera neustonica JCM19743.</title>
        <authorList>
            <person name="He R.-H."/>
            <person name="Du Z.-J."/>
        </authorList>
    </citation>
    <scope>NUCLEOTIDE SEQUENCE [LARGE SCALE GENOMIC DNA]</scope>
    <source>
        <strain evidence="1 2">JCM19743</strain>
    </source>
</reference>
<sequence>MKEKQSFLFISCDEAQHICDKSQYNEATLWEKIKLNLRYTWCKITRAYVRQNKKLTSTVKKSNVECLKNGEREALKKEFEKELTKQL</sequence>
<gene>
    <name evidence="1" type="ORF">C1T31_04220</name>
</gene>
<evidence type="ECO:0000313" key="1">
    <source>
        <dbReference type="EMBL" id="PNQ75343.1"/>
    </source>
</evidence>
<dbReference type="AlphaFoldDB" id="A0A2K1E506"/>
<organism evidence="1 2">
    <name type="scientific">Hanstruepera neustonica</name>
    <dbReference type="NCBI Taxonomy" id="1445657"/>
    <lineage>
        <taxon>Bacteria</taxon>
        <taxon>Pseudomonadati</taxon>
        <taxon>Bacteroidota</taxon>
        <taxon>Flavobacteriia</taxon>
        <taxon>Flavobacteriales</taxon>
        <taxon>Flavobacteriaceae</taxon>
        <taxon>Hanstruepera</taxon>
    </lineage>
</organism>
<proteinExistence type="predicted"/>
<dbReference type="OrthoDB" id="1262821at2"/>
<comment type="caution">
    <text evidence="1">The sequence shown here is derived from an EMBL/GenBank/DDBJ whole genome shotgun (WGS) entry which is preliminary data.</text>
</comment>
<evidence type="ECO:0000313" key="2">
    <source>
        <dbReference type="Proteomes" id="UP000236641"/>
    </source>
</evidence>
<dbReference type="Proteomes" id="UP000236641">
    <property type="component" value="Unassembled WGS sequence"/>
</dbReference>
<dbReference type="RefSeq" id="WP_103051188.1">
    <property type="nucleotide sequence ID" value="NZ_POWF01000001.1"/>
</dbReference>